<reference evidence="2 3" key="1">
    <citation type="submission" date="2018-01" db="EMBL/GenBank/DDBJ databases">
        <title>Complete genome sequence of Salinigranum rubrum GX10T, an extremely halophilic archaeon isolated from a marine solar saltern.</title>
        <authorList>
            <person name="Han S."/>
        </authorList>
    </citation>
    <scope>NUCLEOTIDE SEQUENCE [LARGE SCALE GENOMIC DNA]</scope>
    <source>
        <strain evidence="2 3">GX10</strain>
    </source>
</reference>
<sequence length="148" mass="16033">MTERVPSDHPSVTTHRASLERSGGTRRPCLRLPDATELESGDLVRLVLDGDEFHAAVTGDSSGLVVRSAHDNRRMAREREGANRLVEWADDVGRGPGDAVEVDEVVPGTLYGVRVPGVRAVYSATETPRDSLSSIAESLDGRDDARRD</sequence>
<dbReference type="KEGG" id="srub:C2R22_00465"/>
<dbReference type="Proteomes" id="UP000236584">
    <property type="component" value="Chromosome"/>
</dbReference>
<feature type="region of interest" description="Disordered" evidence="1">
    <location>
        <begin position="125"/>
        <end position="148"/>
    </location>
</feature>
<dbReference type="EMBL" id="CP026309">
    <property type="protein sequence ID" value="AUV80317.1"/>
    <property type="molecule type" value="Genomic_DNA"/>
</dbReference>
<feature type="compositionally biased region" description="Basic and acidic residues" evidence="1">
    <location>
        <begin position="139"/>
        <end position="148"/>
    </location>
</feature>
<organism evidence="2 3">
    <name type="scientific">Salinigranum rubrum</name>
    <dbReference type="NCBI Taxonomy" id="755307"/>
    <lineage>
        <taxon>Archaea</taxon>
        <taxon>Methanobacteriati</taxon>
        <taxon>Methanobacteriota</taxon>
        <taxon>Stenosarchaea group</taxon>
        <taxon>Halobacteria</taxon>
        <taxon>Halobacteriales</taxon>
        <taxon>Haloferacaceae</taxon>
        <taxon>Salinigranum</taxon>
    </lineage>
</organism>
<feature type="region of interest" description="Disordered" evidence="1">
    <location>
        <begin position="1"/>
        <end position="33"/>
    </location>
</feature>
<protein>
    <submittedName>
        <fullName evidence="2">Uncharacterized protein</fullName>
    </submittedName>
</protein>
<proteinExistence type="predicted"/>
<evidence type="ECO:0000313" key="3">
    <source>
        <dbReference type="Proteomes" id="UP000236584"/>
    </source>
</evidence>
<dbReference type="OrthoDB" id="198318at2157"/>
<dbReference type="InterPro" id="IPR055536">
    <property type="entry name" value="DUF7112"/>
</dbReference>
<dbReference type="Pfam" id="PF23424">
    <property type="entry name" value="DUF7112"/>
    <property type="match status" value="1"/>
</dbReference>
<accession>A0A2I8VEG4</accession>
<gene>
    <name evidence="2" type="ORF">C2R22_00465</name>
</gene>
<dbReference type="AlphaFoldDB" id="A0A2I8VEG4"/>
<evidence type="ECO:0000256" key="1">
    <source>
        <dbReference type="SAM" id="MobiDB-lite"/>
    </source>
</evidence>
<dbReference type="GeneID" id="35590516"/>
<dbReference type="RefSeq" id="WP_103423825.1">
    <property type="nucleotide sequence ID" value="NZ_CP026309.1"/>
</dbReference>
<evidence type="ECO:0000313" key="2">
    <source>
        <dbReference type="EMBL" id="AUV80317.1"/>
    </source>
</evidence>
<feature type="compositionally biased region" description="Polar residues" evidence="1">
    <location>
        <begin position="125"/>
        <end position="136"/>
    </location>
</feature>
<name>A0A2I8VEG4_9EURY</name>
<keyword evidence="3" id="KW-1185">Reference proteome</keyword>